<keyword evidence="3" id="KW-1185">Reference proteome</keyword>
<protein>
    <recommendedName>
        <fullName evidence="1">DUF1541 domain-containing protein</fullName>
    </recommendedName>
</protein>
<dbReference type="STRING" id="571933.SAMN05216362_14713"/>
<proteinExistence type="predicted"/>
<dbReference type="InterPro" id="IPR011438">
    <property type="entry name" value="DUF1541"/>
</dbReference>
<dbReference type="RefSeq" id="WP_256205318.1">
    <property type="nucleotide sequence ID" value="NZ_FOES01000047.1"/>
</dbReference>
<evidence type="ECO:0000313" key="2">
    <source>
        <dbReference type="EMBL" id="SER10200.1"/>
    </source>
</evidence>
<feature type="domain" description="DUF1541" evidence="1">
    <location>
        <begin position="130"/>
        <end position="180"/>
    </location>
</feature>
<gene>
    <name evidence="2" type="ORF">SAMN05216362_14713</name>
</gene>
<accession>A0A1H9LFP6</accession>
<dbReference type="EMBL" id="FOES01000047">
    <property type="protein sequence ID" value="SER10200.1"/>
    <property type="molecule type" value="Genomic_DNA"/>
</dbReference>
<name>A0A1H9LFP6_9BACI</name>
<evidence type="ECO:0000313" key="3">
    <source>
        <dbReference type="Proteomes" id="UP000199427"/>
    </source>
</evidence>
<sequence length="187" mass="21286">MTKKDMMIIMALFIGFFVFYVFQNPHYRVLTGEEIVMNHHLDMIYHGSSEVPRELKAAEDPTYPVGSNAISRADHMSGMMDGVEVTIVGAYETTAYATTYTSTNTGITIEEHKWIVQEEFLDVGEGKLEKGTKVHTNAEHMKGMKDTIHNIDYSLSTTVYMVNFNLPNGRKVTNHKWVVEEELESLE</sequence>
<organism evidence="2 3">
    <name type="scientific">Piscibacillus halophilus</name>
    <dbReference type="NCBI Taxonomy" id="571933"/>
    <lineage>
        <taxon>Bacteria</taxon>
        <taxon>Bacillati</taxon>
        <taxon>Bacillota</taxon>
        <taxon>Bacilli</taxon>
        <taxon>Bacillales</taxon>
        <taxon>Bacillaceae</taxon>
        <taxon>Piscibacillus</taxon>
    </lineage>
</organism>
<dbReference type="AlphaFoldDB" id="A0A1H9LFP6"/>
<reference evidence="2 3" key="1">
    <citation type="submission" date="2016-10" db="EMBL/GenBank/DDBJ databases">
        <authorList>
            <person name="de Groot N.N."/>
        </authorList>
    </citation>
    <scope>NUCLEOTIDE SEQUENCE [LARGE SCALE GENOMIC DNA]</scope>
    <source>
        <strain evidence="2 3">DSM 21633</strain>
    </source>
</reference>
<dbReference type="Pfam" id="PF07563">
    <property type="entry name" value="DUF1541"/>
    <property type="match status" value="2"/>
</dbReference>
<dbReference type="Proteomes" id="UP000199427">
    <property type="component" value="Unassembled WGS sequence"/>
</dbReference>
<feature type="domain" description="DUF1541" evidence="1">
    <location>
        <begin position="65"/>
        <end position="117"/>
    </location>
</feature>
<dbReference type="Gene3D" id="2.30.30.1210">
    <property type="entry name" value="Domain of unknown function DUF1541"/>
    <property type="match status" value="1"/>
</dbReference>
<evidence type="ECO:0000259" key="1">
    <source>
        <dbReference type="Pfam" id="PF07563"/>
    </source>
</evidence>